<evidence type="ECO:0000256" key="1">
    <source>
        <dbReference type="ARBA" id="ARBA00006226"/>
    </source>
</evidence>
<evidence type="ECO:0000256" key="2">
    <source>
        <dbReference type="ARBA" id="ARBA00022649"/>
    </source>
</evidence>
<dbReference type="Pfam" id="PF05016">
    <property type="entry name" value="ParE_toxin"/>
    <property type="match status" value="1"/>
</dbReference>
<keyword evidence="4" id="KW-1185">Reference proteome</keyword>
<dbReference type="Gene3D" id="3.30.2310.20">
    <property type="entry name" value="RelE-like"/>
    <property type="match status" value="1"/>
</dbReference>
<dbReference type="HOGENOM" id="CLU_155761_1_1_5"/>
<dbReference type="OrthoDB" id="5570653at2"/>
<dbReference type="SUPFAM" id="SSF143011">
    <property type="entry name" value="RelE-like"/>
    <property type="match status" value="1"/>
</dbReference>
<gene>
    <name evidence="3" type="ORF">ID47_01335</name>
</gene>
<proteinExistence type="inferred from homology"/>
<dbReference type="AlphaFoldDB" id="A0A077AR58"/>
<comment type="similarity">
    <text evidence="1">Belongs to the RelE toxin family.</text>
</comment>
<dbReference type="eggNOG" id="COG2026">
    <property type="taxonomic scope" value="Bacteria"/>
</dbReference>
<dbReference type="NCBIfam" id="TIGR02385">
    <property type="entry name" value="RelE_StbE"/>
    <property type="match status" value="1"/>
</dbReference>
<protein>
    <recommendedName>
        <fullName evidence="5">Translation repressor RelE</fullName>
    </recommendedName>
</protein>
<evidence type="ECO:0000313" key="3">
    <source>
        <dbReference type="EMBL" id="AIK95672.1"/>
    </source>
</evidence>
<sequence>MGLSKNWTLIFSPKVEREFKKLDRPIQGRLFSFFDKLVQEPDPKVHGKPLKGQLSSFWSYRIGDYRVICRLEEDKMTIVALKVGHRKDVYDFIP</sequence>
<reference evidence="3 4" key="1">
    <citation type="submission" date="2014-07" db="EMBL/GenBank/DDBJ databases">
        <title>Comparative genomic insights into amoeba endosymbionts belonging to the families of Holosporaceae and Candidatus Midichloriaceae within Rickettsiales.</title>
        <authorList>
            <person name="Wang Z."/>
            <person name="Wu M."/>
        </authorList>
    </citation>
    <scope>NUCLEOTIDE SEQUENCE [LARGE SCALE GENOMIC DNA]</scope>
    <source>
        <strain evidence="3">PRA3</strain>
    </source>
</reference>
<dbReference type="PANTHER" id="PTHR35601:SF1">
    <property type="entry name" value="TOXIN RELE"/>
    <property type="match status" value="1"/>
</dbReference>
<name>A0A077AR58_9PROT</name>
<dbReference type="STRING" id="91604.ID47_01335"/>
<keyword evidence="2" id="KW-1277">Toxin-antitoxin system</keyword>
<dbReference type="EMBL" id="CP008941">
    <property type="protein sequence ID" value="AIK95672.1"/>
    <property type="molecule type" value="Genomic_DNA"/>
</dbReference>
<dbReference type="InterPro" id="IPR035093">
    <property type="entry name" value="RelE/ParE_toxin_dom_sf"/>
</dbReference>
<dbReference type="Proteomes" id="UP000028926">
    <property type="component" value="Chromosome"/>
</dbReference>
<dbReference type="PANTHER" id="PTHR35601">
    <property type="entry name" value="TOXIN RELE"/>
    <property type="match status" value="1"/>
</dbReference>
<evidence type="ECO:0008006" key="5">
    <source>
        <dbReference type="Google" id="ProtNLM"/>
    </source>
</evidence>
<dbReference type="KEGG" id="paca:ID47_01335"/>
<evidence type="ECO:0000313" key="4">
    <source>
        <dbReference type="Proteomes" id="UP000028926"/>
    </source>
</evidence>
<organism evidence="3 4">
    <name type="scientific">Candidatus Odyssella acanthamoebae</name>
    <dbReference type="NCBI Taxonomy" id="91604"/>
    <lineage>
        <taxon>Bacteria</taxon>
        <taxon>Pseudomonadati</taxon>
        <taxon>Pseudomonadota</taxon>
        <taxon>Alphaproteobacteria</taxon>
        <taxon>Holosporales</taxon>
        <taxon>Candidatus Paracaedibacteraceae</taxon>
        <taxon>Candidatus Odyssella</taxon>
    </lineage>
</organism>
<dbReference type="InterPro" id="IPR007712">
    <property type="entry name" value="RelE/ParE_toxin"/>
</dbReference>
<accession>A0A077AR58</accession>